<name>A0A8H4R8V8_9HELO</name>
<dbReference type="AlphaFoldDB" id="A0A8H4R8V8"/>
<evidence type="ECO:0000313" key="2">
    <source>
        <dbReference type="Proteomes" id="UP000566819"/>
    </source>
</evidence>
<dbReference type="EMBL" id="JAAMPI010001338">
    <property type="protein sequence ID" value="KAF4625595.1"/>
    <property type="molecule type" value="Genomic_DNA"/>
</dbReference>
<gene>
    <name evidence="1" type="ORF">G7Y89_g12571</name>
</gene>
<protein>
    <submittedName>
        <fullName evidence="1">Uncharacterized protein</fullName>
    </submittedName>
</protein>
<keyword evidence="2" id="KW-1185">Reference proteome</keyword>
<evidence type="ECO:0000313" key="1">
    <source>
        <dbReference type="EMBL" id="KAF4625595.1"/>
    </source>
</evidence>
<proteinExistence type="predicted"/>
<sequence length="187" mass="22114">MRRGLRERHFLQLTTAEVRRSTAKEFQQSDPWEIGVALGVFAKTFGARAPLNWVSHELFHDCVWVKIIDDDVARLKYAPGCTEIVGFQFFYDLEGGIDDTLYDWWLRDIDFFRDYEEFKEWRDITEDRITWDLIEFWETWHDVDCDGTVKELSAKEELAYDKARNNLSVKHEIERAAIEAEAVKLGL</sequence>
<reference evidence="1 2" key="1">
    <citation type="submission" date="2020-03" db="EMBL/GenBank/DDBJ databases">
        <title>Draft Genome Sequence of Cudoniella acicularis.</title>
        <authorList>
            <person name="Buettner E."/>
            <person name="Kellner H."/>
        </authorList>
    </citation>
    <scope>NUCLEOTIDE SEQUENCE [LARGE SCALE GENOMIC DNA]</scope>
    <source>
        <strain evidence="1 2">DSM 108380</strain>
    </source>
</reference>
<accession>A0A8H4R8V8</accession>
<dbReference type="OrthoDB" id="3783227at2759"/>
<comment type="caution">
    <text evidence="1">The sequence shown here is derived from an EMBL/GenBank/DDBJ whole genome shotgun (WGS) entry which is preliminary data.</text>
</comment>
<dbReference type="Proteomes" id="UP000566819">
    <property type="component" value="Unassembled WGS sequence"/>
</dbReference>
<organism evidence="1 2">
    <name type="scientific">Cudoniella acicularis</name>
    <dbReference type="NCBI Taxonomy" id="354080"/>
    <lineage>
        <taxon>Eukaryota</taxon>
        <taxon>Fungi</taxon>
        <taxon>Dikarya</taxon>
        <taxon>Ascomycota</taxon>
        <taxon>Pezizomycotina</taxon>
        <taxon>Leotiomycetes</taxon>
        <taxon>Helotiales</taxon>
        <taxon>Tricladiaceae</taxon>
        <taxon>Cudoniella</taxon>
    </lineage>
</organism>